<name>R4XGW8_TAPDE</name>
<evidence type="ECO:0000256" key="2">
    <source>
        <dbReference type="SAM" id="MobiDB-lite"/>
    </source>
</evidence>
<evidence type="ECO:0000256" key="1">
    <source>
        <dbReference type="PROSITE-ProRule" id="PRU00047"/>
    </source>
</evidence>
<reference evidence="4 5" key="1">
    <citation type="journal article" date="2013" name="MBio">
        <title>Genome sequencing of the plant pathogen Taphrina deformans, the causal agent of peach leaf curl.</title>
        <authorList>
            <person name="Cisse O.H."/>
            <person name="Almeida J.M.G.C.F."/>
            <person name="Fonseca A."/>
            <person name="Kumar A.A."/>
            <person name="Salojaervi J."/>
            <person name="Overmyer K."/>
            <person name="Hauser P.M."/>
            <person name="Pagni M."/>
        </authorList>
    </citation>
    <scope>NUCLEOTIDE SEQUENCE [LARGE SCALE GENOMIC DNA]</scope>
    <source>
        <strain evidence="5">PYCC 5710 / ATCC 11124 / CBS 356.35 / IMI 108563 / JCM 9778 / NBRC 8474</strain>
    </source>
</reference>
<dbReference type="SMART" id="SM00343">
    <property type="entry name" value="ZnF_C2HC"/>
    <property type="match status" value="1"/>
</dbReference>
<keyword evidence="5" id="KW-1185">Reference proteome</keyword>
<keyword evidence="1" id="KW-0862">Zinc</keyword>
<dbReference type="AlphaFoldDB" id="R4XGW8"/>
<comment type="caution">
    <text evidence="4">The sequence shown here is derived from an EMBL/GenBank/DDBJ whole genome shotgun (WGS) entry which is preliminary data.</text>
</comment>
<dbReference type="Pfam" id="PF00098">
    <property type="entry name" value="zf-CCHC"/>
    <property type="match status" value="1"/>
</dbReference>
<dbReference type="GO" id="GO:0008270">
    <property type="term" value="F:zinc ion binding"/>
    <property type="evidence" value="ECO:0007669"/>
    <property type="project" value="UniProtKB-KW"/>
</dbReference>
<dbReference type="eggNOG" id="KOG0017">
    <property type="taxonomic scope" value="Eukaryota"/>
</dbReference>
<dbReference type="InterPro" id="IPR036875">
    <property type="entry name" value="Znf_CCHC_sf"/>
</dbReference>
<feature type="domain" description="CCHC-type" evidence="3">
    <location>
        <begin position="288"/>
        <end position="304"/>
    </location>
</feature>
<dbReference type="EMBL" id="CAHR02000399">
    <property type="protein sequence ID" value="CCG85041.1"/>
    <property type="molecule type" value="Genomic_DNA"/>
</dbReference>
<evidence type="ECO:0000313" key="4">
    <source>
        <dbReference type="EMBL" id="CCG85041.1"/>
    </source>
</evidence>
<dbReference type="OrthoDB" id="5088132at2759"/>
<dbReference type="STRING" id="1097556.R4XGW8"/>
<proteinExistence type="predicted"/>
<dbReference type="Pfam" id="PF03732">
    <property type="entry name" value="Retrotrans_gag"/>
    <property type="match status" value="1"/>
</dbReference>
<dbReference type="InterPro" id="IPR005162">
    <property type="entry name" value="Retrotrans_gag_dom"/>
</dbReference>
<keyword evidence="1" id="KW-0863">Zinc-finger</keyword>
<dbReference type="InterPro" id="IPR032567">
    <property type="entry name" value="RTL1-rel"/>
</dbReference>
<dbReference type="PANTHER" id="PTHR15503">
    <property type="entry name" value="LDOC1 RELATED"/>
    <property type="match status" value="1"/>
</dbReference>
<dbReference type="InterPro" id="IPR001878">
    <property type="entry name" value="Znf_CCHC"/>
</dbReference>
<gene>
    <name evidence="4" type="ORF">TAPDE_005620</name>
</gene>
<dbReference type="GO" id="GO:0003676">
    <property type="term" value="F:nucleic acid binding"/>
    <property type="evidence" value="ECO:0007669"/>
    <property type="project" value="InterPro"/>
</dbReference>
<organism evidence="4 5">
    <name type="scientific">Taphrina deformans (strain PYCC 5710 / ATCC 11124 / CBS 356.35 / IMI 108563 / JCM 9778 / NBRC 8474)</name>
    <name type="common">Peach leaf curl fungus</name>
    <name type="synonym">Lalaria deformans</name>
    <dbReference type="NCBI Taxonomy" id="1097556"/>
    <lineage>
        <taxon>Eukaryota</taxon>
        <taxon>Fungi</taxon>
        <taxon>Dikarya</taxon>
        <taxon>Ascomycota</taxon>
        <taxon>Taphrinomycotina</taxon>
        <taxon>Taphrinomycetes</taxon>
        <taxon>Taphrinales</taxon>
        <taxon>Taphrinaceae</taxon>
        <taxon>Taphrina</taxon>
    </lineage>
</organism>
<dbReference type="VEuPathDB" id="FungiDB:TAPDE_005620"/>
<sequence length="309" mass="35434">MSTLADQNAESKRHQALTEALGAAQDANAFREIILQMDKEHCLALEALRARSGCSEHLKFKLNTPDEFHGTRKKLETFLFQMELKFEAEPDVFSTDHRRTICAISYLRGEAYEWVIPAQRLGLEALFPTYTVFHESLVRAFGNPNELDNYKRKIRLLRQHGSCANYTRVFMSLCTRLGWNQEALRSQYRQGLSDAVKDQMIHVNTGVSLQDMIDQALLNDGRLEARQIERQNKKSLRDRTAPYTGPRRPFEKRAYTGPTRDTGGYAPMEIDAVEATTSKKQEQQRLGKCFTCNKTGHLARDCPEKRSKN</sequence>
<feature type="region of interest" description="Disordered" evidence="2">
    <location>
        <begin position="232"/>
        <end position="265"/>
    </location>
</feature>
<evidence type="ECO:0000313" key="5">
    <source>
        <dbReference type="Proteomes" id="UP000013776"/>
    </source>
</evidence>
<accession>R4XGW8</accession>
<keyword evidence="1" id="KW-0479">Metal-binding</keyword>
<protein>
    <recommendedName>
        <fullName evidence="3">CCHC-type domain-containing protein</fullName>
    </recommendedName>
</protein>
<dbReference type="SUPFAM" id="SSF57756">
    <property type="entry name" value="Retrovirus zinc finger-like domains"/>
    <property type="match status" value="1"/>
</dbReference>
<dbReference type="Proteomes" id="UP000013776">
    <property type="component" value="Unassembled WGS sequence"/>
</dbReference>
<dbReference type="PROSITE" id="PS50158">
    <property type="entry name" value="ZF_CCHC"/>
    <property type="match status" value="1"/>
</dbReference>
<dbReference type="PANTHER" id="PTHR15503:SF22">
    <property type="entry name" value="TRANSPOSON TY3-I GAG POLYPROTEIN"/>
    <property type="match status" value="1"/>
</dbReference>
<evidence type="ECO:0000259" key="3">
    <source>
        <dbReference type="PROSITE" id="PS50158"/>
    </source>
</evidence>
<dbReference type="Gene3D" id="4.10.60.10">
    <property type="entry name" value="Zinc finger, CCHC-type"/>
    <property type="match status" value="1"/>
</dbReference>